<keyword evidence="6 8" id="KW-0627">Porphyrin biosynthesis</keyword>
<reference evidence="12" key="1">
    <citation type="submission" date="2015-05" db="EMBL/GenBank/DDBJ databases">
        <authorList>
            <consortium name="Pathogen Informatics"/>
        </authorList>
    </citation>
    <scope>NUCLEOTIDE SEQUENCE [LARGE SCALE GENOMIC DNA]</scope>
    <source>
        <strain evidence="12">M72</strain>
    </source>
</reference>
<protein>
    <recommendedName>
        <fullName evidence="8">Porphobilinogen deaminase</fullName>
        <shortName evidence="8">PBG</shortName>
        <ecNumber evidence="8">2.5.1.61</ecNumber>
    </recommendedName>
    <alternativeName>
        <fullName evidence="8">Hydroxymethylbilane synthase</fullName>
        <shortName evidence="8">HMBS</shortName>
    </alternativeName>
    <alternativeName>
        <fullName evidence="8">Pre-uroporphyrinogen synthase</fullName>
    </alternativeName>
</protein>
<feature type="modified residue" description="S-(dipyrrolylmethanemethyl)cysteine" evidence="8">
    <location>
        <position position="239"/>
    </location>
</feature>
<dbReference type="InterPro" id="IPR036803">
    <property type="entry name" value="Porphobilinogen_deaminase_C_sf"/>
</dbReference>
<evidence type="ECO:0000256" key="4">
    <source>
        <dbReference type="ARBA" id="ARBA00011245"/>
    </source>
</evidence>
<keyword evidence="5 8" id="KW-0808">Transferase</keyword>
<comment type="function">
    <text evidence="1 8">Tetrapolymerization of the monopyrrole PBG into the hydroxymethylbilane pre-uroporphyrinogen in several discrete steps.</text>
</comment>
<comment type="miscellaneous">
    <text evidence="8">The porphobilinogen subunits are added to the dipyrromethane group.</text>
</comment>
<dbReference type="AlphaFoldDB" id="A0A0M6WYB6"/>
<comment type="similarity">
    <text evidence="3 8">Belongs to the HMBS family.</text>
</comment>
<dbReference type="GO" id="GO:0005737">
    <property type="term" value="C:cytoplasm"/>
    <property type="evidence" value="ECO:0007669"/>
    <property type="project" value="UniProtKB-UniRule"/>
</dbReference>
<dbReference type="Gene3D" id="3.40.190.10">
    <property type="entry name" value="Periplasmic binding protein-like II"/>
    <property type="match status" value="2"/>
</dbReference>
<dbReference type="Proteomes" id="UP000049979">
    <property type="component" value="Unassembled WGS sequence"/>
</dbReference>
<dbReference type="PANTHER" id="PTHR11557">
    <property type="entry name" value="PORPHOBILINOGEN DEAMINASE"/>
    <property type="match status" value="1"/>
</dbReference>
<evidence type="ECO:0000259" key="9">
    <source>
        <dbReference type="Pfam" id="PF01379"/>
    </source>
</evidence>
<dbReference type="HAMAP" id="MF_00260">
    <property type="entry name" value="Porphobil_deam"/>
    <property type="match status" value="1"/>
</dbReference>
<dbReference type="Gene3D" id="3.30.160.40">
    <property type="entry name" value="Porphobilinogen deaminase, C-terminal domain"/>
    <property type="match status" value="1"/>
</dbReference>
<dbReference type="PANTHER" id="PTHR11557:SF0">
    <property type="entry name" value="PORPHOBILINOGEN DEAMINASE"/>
    <property type="match status" value="1"/>
</dbReference>
<dbReference type="FunFam" id="3.40.190.10:FF:000086">
    <property type="entry name" value="Probable porphobilinogen deaminase"/>
    <property type="match status" value="1"/>
</dbReference>
<evidence type="ECO:0000256" key="2">
    <source>
        <dbReference type="ARBA" id="ARBA00004735"/>
    </source>
</evidence>
<evidence type="ECO:0000256" key="5">
    <source>
        <dbReference type="ARBA" id="ARBA00022679"/>
    </source>
</evidence>
<organism evidence="11 12">
    <name type="scientific">Roseburia faecis</name>
    <dbReference type="NCBI Taxonomy" id="301302"/>
    <lineage>
        <taxon>Bacteria</taxon>
        <taxon>Bacillati</taxon>
        <taxon>Bacillota</taxon>
        <taxon>Clostridia</taxon>
        <taxon>Lachnospirales</taxon>
        <taxon>Lachnospiraceae</taxon>
        <taxon>Roseburia</taxon>
    </lineage>
</organism>
<dbReference type="RefSeq" id="WP_055068647.1">
    <property type="nucleotide sequence ID" value="NZ_CP173697.1"/>
</dbReference>
<dbReference type="GO" id="GO:0006782">
    <property type="term" value="P:protoporphyrinogen IX biosynthetic process"/>
    <property type="evidence" value="ECO:0007669"/>
    <property type="project" value="UniProtKB-UniRule"/>
</dbReference>
<evidence type="ECO:0000313" key="12">
    <source>
        <dbReference type="Proteomes" id="UP000049979"/>
    </source>
</evidence>
<dbReference type="Pfam" id="PF03900">
    <property type="entry name" value="Porphobil_deamC"/>
    <property type="match status" value="1"/>
</dbReference>
<dbReference type="PIRSF" id="PIRSF001438">
    <property type="entry name" value="4pyrrol_synth_OHMeBilane_synth"/>
    <property type="match status" value="1"/>
</dbReference>
<dbReference type="EC" id="2.5.1.61" evidence="8"/>
<dbReference type="InterPro" id="IPR000860">
    <property type="entry name" value="HemC"/>
</dbReference>
<dbReference type="InterPro" id="IPR022417">
    <property type="entry name" value="Porphobilin_deaminase_N"/>
</dbReference>
<evidence type="ECO:0000256" key="7">
    <source>
        <dbReference type="ARBA" id="ARBA00048169"/>
    </source>
</evidence>
<keyword evidence="12" id="KW-1185">Reference proteome</keyword>
<comment type="subunit">
    <text evidence="4 8">Monomer.</text>
</comment>
<dbReference type="NCBIfam" id="TIGR00212">
    <property type="entry name" value="hemC"/>
    <property type="match status" value="1"/>
</dbReference>
<dbReference type="FunFam" id="3.40.190.10:FF:000005">
    <property type="entry name" value="Porphobilinogen deaminase"/>
    <property type="match status" value="1"/>
</dbReference>
<accession>A0A0M6WYB6</accession>
<dbReference type="SUPFAM" id="SSF53850">
    <property type="entry name" value="Periplasmic binding protein-like II"/>
    <property type="match status" value="1"/>
</dbReference>
<evidence type="ECO:0000256" key="3">
    <source>
        <dbReference type="ARBA" id="ARBA00005638"/>
    </source>
</evidence>
<sequence>MNVIIGTRGSKLALAQAEYVKNRLQKHYPQNSYELKIISTKGDREQKKALDQMGDKGLFVREIEQELLDGTISLAVHSMKDMPAEQPSGLVFAHAWKREDPRDVLILREAVSLEELPQHAVIGTGSRRRAFQLLQLRKDLRITGIRGNVDTRIKKMQEEQLDGIVLAAAGLHRLGRTSLITQYFEPEQMIPAAAQGTLALELREGDKELSGQVNALSDIVTEEITCAERLFLKGTGGDCHMPIGAYACKLPDGRMQLLGMVGSADGSSIKKCKVFGETPQEAAQRALRETGCTR</sequence>
<feature type="domain" description="Porphobilinogen deaminase C-terminal" evidence="10">
    <location>
        <begin position="226"/>
        <end position="281"/>
    </location>
</feature>
<dbReference type="STRING" id="301302.ERS852420_02749"/>
<dbReference type="InterPro" id="IPR022418">
    <property type="entry name" value="Porphobilinogen_deaminase_C"/>
</dbReference>
<gene>
    <name evidence="8" type="primary">hemC</name>
    <name evidence="11" type="ORF">M72_14901</name>
</gene>
<proteinExistence type="inferred from homology"/>
<feature type="domain" description="Porphobilinogen deaminase N-terminal" evidence="9">
    <location>
        <begin position="3"/>
        <end position="209"/>
    </location>
</feature>
<evidence type="ECO:0000259" key="10">
    <source>
        <dbReference type="Pfam" id="PF03900"/>
    </source>
</evidence>
<comment type="pathway">
    <text evidence="2">Porphyrin-containing compound metabolism; protoporphyrin-IX biosynthesis; coproporphyrinogen-III from 5-aminolevulinate: step 2/4.</text>
</comment>
<dbReference type="PRINTS" id="PR00151">
    <property type="entry name" value="PORPHBDMNASE"/>
</dbReference>
<dbReference type="SUPFAM" id="SSF54782">
    <property type="entry name" value="Porphobilinogen deaminase (hydroxymethylbilane synthase), C-terminal domain"/>
    <property type="match status" value="1"/>
</dbReference>
<evidence type="ECO:0000256" key="1">
    <source>
        <dbReference type="ARBA" id="ARBA00002869"/>
    </source>
</evidence>
<comment type="catalytic activity">
    <reaction evidence="7 8">
        <text>4 porphobilinogen + H2O = hydroxymethylbilane + 4 NH4(+)</text>
        <dbReference type="Rhea" id="RHEA:13185"/>
        <dbReference type="ChEBI" id="CHEBI:15377"/>
        <dbReference type="ChEBI" id="CHEBI:28938"/>
        <dbReference type="ChEBI" id="CHEBI:57845"/>
        <dbReference type="ChEBI" id="CHEBI:58126"/>
        <dbReference type="EC" id="2.5.1.61"/>
    </reaction>
</comment>
<dbReference type="Pfam" id="PF01379">
    <property type="entry name" value="Porphobil_deam"/>
    <property type="match status" value="1"/>
</dbReference>
<dbReference type="GO" id="GO:0004418">
    <property type="term" value="F:hydroxymethylbilane synthase activity"/>
    <property type="evidence" value="ECO:0007669"/>
    <property type="project" value="UniProtKB-UniRule"/>
</dbReference>
<evidence type="ECO:0000256" key="6">
    <source>
        <dbReference type="ARBA" id="ARBA00023244"/>
    </source>
</evidence>
<evidence type="ECO:0000313" key="11">
    <source>
        <dbReference type="EMBL" id="CRL42224.1"/>
    </source>
</evidence>
<dbReference type="EMBL" id="CVRR01000060">
    <property type="protein sequence ID" value="CRL42224.1"/>
    <property type="molecule type" value="Genomic_DNA"/>
</dbReference>
<dbReference type="OrthoDB" id="9810298at2"/>
<evidence type="ECO:0000256" key="8">
    <source>
        <dbReference type="HAMAP-Rule" id="MF_00260"/>
    </source>
</evidence>
<name>A0A0M6WYB6_9FIRM</name>
<comment type="cofactor">
    <cofactor evidence="8">
        <name>dipyrromethane</name>
        <dbReference type="ChEBI" id="CHEBI:60342"/>
    </cofactor>
    <text evidence="8">Binds 1 dipyrromethane group covalently.</text>
</comment>